<accession>A0ABD1KKP7</accession>
<evidence type="ECO:0000259" key="4">
    <source>
        <dbReference type="Pfam" id="PF21787"/>
    </source>
</evidence>
<dbReference type="Proteomes" id="UP001591681">
    <property type="component" value="Unassembled WGS sequence"/>
</dbReference>
<feature type="coiled-coil region" evidence="1">
    <location>
        <begin position="58"/>
        <end position="85"/>
    </location>
</feature>
<dbReference type="InterPro" id="IPR021896">
    <property type="entry name" value="THAP9-like_HTH"/>
</dbReference>
<comment type="caution">
    <text evidence="5">The sequence shown here is derived from an EMBL/GenBank/DDBJ whole genome shotgun (WGS) entry which is preliminary data.</text>
</comment>
<protein>
    <submittedName>
        <fullName evidence="5">Uncharacterized protein</fullName>
    </submittedName>
</protein>
<feature type="region of interest" description="Disordered" evidence="2">
    <location>
        <begin position="1"/>
        <end position="29"/>
    </location>
</feature>
<name>A0ABD1KKP7_9TELE</name>
<dbReference type="Pfam" id="PF21787">
    <property type="entry name" value="TNP-like_RNaseH_N"/>
    <property type="match status" value="1"/>
</dbReference>
<keyword evidence="1" id="KW-0175">Coiled coil</keyword>
<gene>
    <name evidence="5" type="ORF">ACEWY4_005918</name>
</gene>
<evidence type="ECO:0000313" key="6">
    <source>
        <dbReference type="Proteomes" id="UP001591681"/>
    </source>
</evidence>
<dbReference type="EMBL" id="JBHFQA010000005">
    <property type="protein sequence ID" value="KAL2099438.1"/>
    <property type="molecule type" value="Genomic_DNA"/>
</dbReference>
<reference evidence="5 6" key="1">
    <citation type="submission" date="2024-09" db="EMBL/GenBank/DDBJ databases">
        <title>A chromosome-level genome assembly of Gray's grenadier anchovy, Coilia grayii.</title>
        <authorList>
            <person name="Fu Z."/>
        </authorList>
    </citation>
    <scope>NUCLEOTIDE SEQUENCE [LARGE SCALE GENOMIC DNA]</scope>
    <source>
        <strain evidence="5">G4</strain>
        <tissue evidence="5">Muscle</tissue>
    </source>
</reference>
<sequence length="294" mass="33363">MSVGSDNSPEMATSQPQPQPNDVNISASSCRNIPGHIKIPLDHCYALPASPTAVKTRLMEALARVESLERERKNAINREKRAKMSLKSVLGDLREKNLINEELSEKLSFYSDLKMDFFPKEGNDYTKDCREFALTLHLHGPKAYKYLRDTCHFPLPHPKTLQRQEIDPSYEICFSQTFKNIPGINKMMLDMLERKCQQDPATYGCVSLVLDAMSIKKHVQYNPHTDSMYGYVDMGDGKTDETDVASEALVFMVVGLQGHWKAPIAYFFTKSVSPEPQGVLLSQALEELHARWYV</sequence>
<feature type="domain" description="Transposable element P transposase-like RNase H" evidence="4">
    <location>
        <begin position="182"/>
        <end position="290"/>
    </location>
</feature>
<organism evidence="5 6">
    <name type="scientific">Coilia grayii</name>
    <name type="common">Gray's grenadier anchovy</name>
    <dbReference type="NCBI Taxonomy" id="363190"/>
    <lineage>
        <taxon>Eukaryota</taxon>
        <taxon>Metazoa</taxon>
        <taxon>Chordata</taxon>
        <taxon>Craniata</taxon>
        <taxon>Vertebrata</taxon>
        <taxon>Euteleostomi</taxon>
        <taxon>Actinopterygii</taxon>
        <taxon>Neopterygii</taxon>
        <taxon>Teleostei</taxon>
        <taxon>Clupei</taxon>
        <taxon>Clupeiformes</taxon>
        <taxon>Clupeoidei</taxon>
        <taxon>Engraulidae</taxon>
        <taxon>Coilinae</taxon>
        <taxon>Coilia</taxon>
    </lineage>
</organism>
<evidence type="ECO:0000259" key="3">
    <source>
        <dbReference type="Pfam" id="PF12017"/>
    </source>
</evidence>
<keyword evidence="6" id="KW-1185">Reference proteome</keyword>
<dbReference type="InterPro" id="IPR048365">
    <property type="entry name" value="TNP-like_RNaseH_N"/>
</dbReference>
<dbReference type="Pfam" id="PF12017">
    <property type="entry name" value="Tnp_P_element"/>
    <property type="match status" value="1"/>
</dbReference>
<evidence type="ECO:0000256" key="2">
    <source>
        <dbReference type="SAM" id="MobiDB-lite"/>
    </source>
</evidence>
<proteinExistence type="predicted"/>
<dbReference type="AlphaFoldDB" id="A0ABD1KKP7"/>
<evidence type="ECO:0000313" key="5">
    <source>
        <dbReference type="EMBL" id="KAL2099438.1"/>
    </source>
</evidence>
<feature type="domain" description="THAP9-like helix-turn-helix" evidence="3">
    <location>
        <begin position="93"/>
        <end position="163"/>
    </location>
</feature>
<evidence type="ECO:0000256" key="1">
    <source>
        <dbReference type="SAM" id="Coils"/>
    </source>
</evidence>